<dbReference type="OrthoDB" id="1232270at2"/>
<evidence type="ECO:0000313" key="2">
    <source>
        <dbReference type="Proteomes" id="UP000031167"/>
    </source>
</evidence>
<gene>
    <name evidence="1" type="ORF">RM51_00470</name>
</gene>
<protein>
    <recommendedName>
        <fullName evidence="3">DUF4595 domain-containing protein</fullName>
    </recommendedName>
</protein>
<dbReference type="Proteomes" id="UP000031167">
    <property type="component" value="Unassembled WGS sequence"/>
</dbReference>
<comment type="caution">
    <text evidence="1">The sequence shown here is derived from an EMBL/GenBank/DDBJ whole genome shotgun (WGS) entry which is preliminary data.</text>
</comment>
<keyword evidence="2" id="KW-1185">Reference proteome</keyword>
<evidence type="ECO:0008006" key="3">
    <source>
        <dbReference type="Google" id="ProtNLM"/>
    </source>
</evidence>
<proteinExistence type="predicted"/>
<dbReference type="STRING" id="363331.RM51_00470"/>
<dbReference type="EMBL" id="JWTA01000001">
    <property type="protein sequence ID" value="KIC64971.1"/>
    <property type="molecule type" value="Genomic_DNA"/>
</dbReference>
<reference evidence="1 2" key="1">
    <citation type="submission" date="2014-12" db="EMBL/GenBank/DDBJ databases">
        <title>Genome sequencing of Chryseobacterium taiwanense TPW19.</title>
        <authorList>
            <person name="Tan P.W."/>
            <person name="Chan K.-G."/>
        </authorList>
    </citation>
    <scope>NUCLEOTIDE SEQUENCE [LARGE SCALE GENOMIC DNA]</scope>
    <source>
        <strain evidence="1 2">TPW19</strain>
    </source>
</reference>
<organism evidence="1 2">
    <name type="scientific">Chryseobacterium taiwanense</name>
    <dbReference type="NCBI Taxonomy" id="363331"/>
    <lineage>
        <taxon>Bacteria</taxon>
        <taxon>Pseudomonadati</taxon>
        <taxon>Bacteroidota</taxon>
        <taxon>Flavobacteriia</taxon>
        <taxon>Flavobacteriales</taxon>
        <taxon>Weeksellaceae</taxon>
        <taxon>Chryseobacterium group</taxon>
        <taxon>Chryseobacterium</taxon>
    </lineage>
</organism>
<sequence length="303" mass="33537">MKQLFYFILLVAGISSIHSCKDLADENGDPLVDLNTNTGLNGARALHQEITDFATVADYHYSGLLLTKVNNGASITDIAYSGDRVSKITFDGFLDSDNDGTLDPGRVTYTQLFTYGGSGRLESITENRNLYKIAGTPPAQVLDKQTKTIYTLKYNASTAKLETLSMKTGLDVSGTPFEYTAYSETEYTYLGDNVSKVRTGFGTITAGVNDPIVWTYEYGFMNYDDRISPYTLLPFAYKISYLLSTPFYGHRSLMLSPNSPSRASVTFLPVPVPTPVVTSTNFTYDPQTYLTKAYGINYIYKPL</sequence>
<evidence type="ECO:0000313" key="1">
    <source>
        <dbReference type="EMBL" id="KIC64971.1"/>
    </source>
</evidence>
<name>A0A0B4DE50_9FLAO</name>
<dbReference type="RefSeq" id="WP_039363800.1">
    <property type="nucleotide sequence ID" value="NZ_JWTA01000001.1"/>
</dbReference>
<dbReference type="AlphaFoldDB" id="A0A0B4DE50"/>
<accession>A0A0B4DE50</accession>